<dbReference type="HOGENOM" id="CLU_026599_0_0_1"/>
<dbReference type="Gene3D" id="3.30.160.60">
    <property type="entry name" value="Classic Zinc Finger"/>
    <property type="match status" value="3"/>
</dbReference>
<dbReference type="CTD" id="20252076"/>
<feature type="non-terminal residue" evidence="13">
    <location>
        <position position="385"/>
    </location>
</feature>
<dbReference type="GO" id="GO:0000981">
    <property type="term" value="F:DNA-binding transcription factor activity, RNA polymerase II-specific"/>
    <property type="evidence" value="ECO:0007669"/>
    <property type="project" value="TreeGrafter"/>
</dbReference>
<dbReference type="EMBL" id="KB203711">
    <property type="protein sequence ID" value="ESO83396.1"/>
    <property type="molecule type" value="Genomic_DNA"/>
</dbReference>
<feature type="domain" description="C2H2-type" evidence="12">
    <location>
        <begin position="232"/>
        <end position="260"/>
    </location>
</feature>
<keyword evidence="14" id="KW-1185">Reference proteome</keyword>
<dbReference type="Pfam" id="PF00096">
    <property type="entry name" value="zf-C2H2"/>
    <property type="match status" value="1"/>
</dbReference>
<organism evidence="13 14">
    <name type="scientific">Lottia gigantea</name>
    <name type="common">Giant owl limpet</name>
    <dbReference type="NCBI Taxonomy" id="225164"/>
    <lineage>
        <taxon>Eukaryota</taxon>
        <taxon>Metazoa</taxon>
        <taxon>Spiralia</taxon>
        <taxon>Lophotrochozoa</taxon>
        <taxon>Mollusca</taxon>
        <taxon>Gastropoda</taxon>
        <taxon>Patellogastropoda</taxon>
        <taxon>Lottioidea</taxon>
        <taxon>Lottiidae</taxon>
        <taxon>Lottia</taxon>
    </lineage>
</organism>
<name>V3ZR97_LOTGI</name>
<evidence type="ECO:0000313" key="13">
    <source>
        <dbReference type="EMBL" id="ESO83396.1"/>
    </source>
</evidence>
<evidence type="ECO:0000256" key="7">
    <source>
        <dbReference type="ARBA" id="ARBA00023015"/>
    </source>
</evidence>
<dbReference type="PROSITE" id="PS50157">
    <property type="entry name" value="ZINC_FINGER_C2H2_2"/>
    <property type="match status" value="5"/>
</dbReference>
<keyword evidence="10" id="KW-0539">Nucleus</keyword>
<dbReference type="Pfam" id="PF13894">
    <property type="entry name" value="zf-C2H2_4"/>
    <property type="match status" value="1"/>
</dbReference>
<reference evidence="13 14" key="1">
    <citation type="journal article" date="2013" name="Nature">
        <title>Insights into bilaterian evolution from three spiralian genomes.</title>
        <authorList>
            <person name="Simakov O."/>
            <person name="Marletaz F."/>
            <person name="Cho S.J."/>
            <person name="Edsinger-Gonzales E."/>
            <person name="Havlak P."/>
            <person name="Hellsten U."/>
            <person name="Kuo D.H."/>
            <person name="Larsson T."/>
            <person name="Lv J."/>
            <person name="Arendt D."/>
            <person name="Savage R."/>
            <person name="Osoegawa K."/>
            <person name="de Jong P."/>
            <person name="Grimwood J."/>
            <person name="Chapman J.A."/>
            <person name="Shapiro H."/>
            <person name="Aerts A."/>
            <person name="Otillar R.P."/>
            <person name="Terry A.Y."/>
            <person name="Boore J.L."/>
            <person name="Grigoriev I.V."/>
            <person name="Lindberg D.R."/>
            <person name="Seaver E.C."/>
            <person name="Weisblat D.A."/>
            <person name="Putnam N.H."/>
            <person name="Rokhsar D.S."/>
        </authorList>
    </citation>
    <scope>NUCLEOTIDE SEQUENCE [LARGE SCALE GENOMIC DNA]</scope>
</reference>
<evidence type="ECO:0000256" key="11">
    <source>
        <dbReference type="PROSITE-ProRule" id="PRU00042"/>
    </source>
</evidence>
<dbReference type="OrthoDB" id="10039931at2759"/>
<gene>
    <name evidence="13" type="ORF">LOTGIDRAFT_73260</name>
</gene>
<evidence type="ECO:0000256" key="3">
    <source>
        <dbReference type="ARBA" id="ARBA00022723"/>
    </source>
</evidence>
<proteinExistence type="inferred from homology"/>
<dbReference type="KEGG" id="lgi:LOTGIDRAFT_73260"/>
<comment type="subcellular location">
    <subcellularLocation>
        <location evidence="1">Nucleus</location>
    </subcellularLocation>
</comment>
<sequence length="385" mass="44754">ECEWDTCNEQKTDMAQFVKHISQHITEYVVSDNVEKTPNGTMFSCGWQECGAQIIGNLSDFNRHVYFHAFHVRIKCLGRALCISAGCTDGCSTDGLSRNSIPELPENLICGWKDCEIIYDNPVYFYSHVNQHIEEYGEGNNLHGGAKCKWAGCDTVVKSRYKLREHLRSHSQEKVIACPTCGGLYSNRTKFIDHQKRQADNSKQLYQCSHCNKRFATARILRDHMRHHVNHYKCPFCDMTCPSPSGLRSHIKYRHSQEKPFKCPHCDHSSKSSNDLRRHLECHSEASMFYCQEEGCVFESRTYNGLTRHVVKVHQNKDTCNLRYACHLCEKKVSRGTILTKHLKSTHKFKWPSGHSRFRYKLHDDGFWRLQTVRYESIEVSDQYV</sequence>
<evidence type="ECO:0000256" key="2">
    <source>
        <dbReference type="ARBA" id="ARBA00006991"/>
    </source>
</evidence>
<accession>V3ZR97</accession>
<feature type="domain" description="C2H2-type" evidence="12">
    <location>
        <begin position="324"/>
        <end position="352"/>
    </location>
</feature>
<dbReference type="FunFam" id="3.30.160.60:FF:000075">
    <property type="entry name" value="Putative zinc finger protein 536"/>
    <property type="match status" value="1"/>
</dbReference>
<dbReference type="PROSITE" id="PS00028">
    <property type="entry name" value="ZINC_FINGER_C2H2_1"/>
    <property type="match status" value="4"/>
</dbReference>
<feature type="domain" description="C2H2-type" evidence="12">
    <location>
        <begin position="261"/>
        <end position="288"/>
    </location>
</feature>
<keyword evidence="9" id="KW-0804">Transcription</keyword>
<evidence type="ECO:0000256" key="4">
    <source>
        <dbReference type="ARBA" id="ARBA00022737"/>
    </source>
</evidence>
<feature type="domain" description="C2H2-type" evidence="12">
    <location>
        <begin position="206"/>
        <end position="233"/>
    </location>
</feature>
<dbReference type="GO" id="GO:0008270">
    <property type="term" value="F:zinc ion binding"/>
    <property type="evidence" value="ECO:0007669"/>
    <property type="project" value="UniProtKB-KW"/>
</dbReference>
<dbReference type="PANTHER" id="PTHR24391">
    <property type="entry name" value="HISTONE H4 TRANSCRIPTION FACTOR-RELATED"/>
    <property type="match status" value="1"/>
</dbReference>
<evidence type="ECO:0000256" key="10">
    <source>
        <dbReference type="ARBA" id="ARBA00023242"/>
    </source>
</evidence>
<dbReference type="GO" id="GO:0005634">
    <property type="term" value="C:nucleus"/>
    <property type="evidence" value="ECO:0007669"/>
    <property type="project" value="UniProtKB-SubCell"/>
</dbReference>
<evidence type="ECO:0000256" key="6">
    <source>
        <dbReference type="ARBA" id="ARBA00022833"/>
    </source>
</evidence>
<dbReference type="InterPro" id="IPR036236">
    <property type="entry name" value="Znf_C2H2_sf"/>
</dbReference>
<keyword evidence="5 11" id="KW-0863">Zinc-finger</keyword>
<dbReference type="RefSeq" id="XP_009065919.1">
    <property type="nucleotide sequence ID" value="XM_009067671.1"/>
</dbReference>
<evidence type="ECO:0000313" key="14">
    <source>
        <dbReference type="Proteomes" id="UP000030746"/>
    </source>
</evidence>
<comment type="similarity">
    <text evidence="2">Belongs to the krueppel C2H2-type zinc-finger protein family.</text>
</comment>
<evidence type="ECO:0000259" key="12">
    <source>
        <dbReference type="PROSITE" id="PS50157"/>
    </source>
</evidence>
<evidence type="ECO:0000256" key="9">
    <source>
        <dbReference type="ARBA" id="ARBA00023163"/>
    </source>
</evidence>
<dbReference type="SMART" id="SM00355">
    <property type="entry name" value="ZnF_C2H2"/>
    <property type="match status" value="10"/>
</dbReference>
<keyword evidence="6" id="KW-0862">Zinc</keyword>
<dbReference type="AlphaFoldDB" id="V3ZR97"/>
<dbReference type="InterPro" id="IPR051574">
    <property type="entry name" value="ZnF_E-box_Homeobox"/>
</dbReference>
<protein>
    <recommendedName>
        <fullName evidence="12">C2H2-type domain-containing protein</fullName>
    </recommendedName>
</protein>
<dbReference type="OMA" id="GERNCLW"/>
<keyword evidence="4" id="KW-0677">Repeat</keyword>
<dbReference type="Proteomes" id="UP000030746">
    <property type="component" value="Unassembled WGS sequence"/>
</dbReference>
<evidence type="ECO:0000256" key="8">
    <source>
        <dbReference type="ARBA" id="ARBA00023125"/>
    </source>
</evidence>
<feature type="domain" description="C2H2-type" evidence="12">
    <location>
        <begin position="146"/>
        <end position="175"/>
    </location>
</feature>
<keyword evidence="7" id="KW-0805">Transcription regulation</keyword>
<keyword evidence="8" id="KW-0238">DNA-binding</keyword>
<dbReference type="GeneID" id="20252076"/>
<dbReference type="InterPro" id="IPR013087">
    <property type="entry name" value="Znf_C2H2_type"/>
</dbReference>
<evidence type="ECO:0000256" key="5">
    <source>
        <dbReference type="ARBA" id="ARBA00022771"/>
    </source>
</evidence>
<dbReference type="GO" id="GO:0000978">
    <property type="term" value="F:RNA polymerase II cis-regulatory region sequence-specific DNA binding"/>
    <property type="evidence" value="ECO:0007669"/>
    <property type="project" value="TreeGrafter"/>
</dbReference>
<evidence type="ECO:0000256" key="1">
    <source>
        <dbReference type="ARBA" id="ARBA00004123"/>
    </source>
</evidence>
<dbReference type="STRING" id="225164.V3ZR97"/>
<dbReference type="GO" id="GO:0045892">
    <property type="term" value="P:negative regulation of DNA-templated transcription"/>
    <property type="evidence" value="ECO:0007669"/>
    <property type="project" value="UniProtKB-ARBA"/>
</dbReference>
<feature type="non-terminal residue" evidence="13">
    <location>
        <position position="1"/>
    </location>
</feature>
<dbReference type="PANTHER" id="PTHR24391:SF18">
    <property type="entry name" value="EG:115C2.6 PROTEIN"/>
    <property type="match status" value="1"/>
</dbReference>
<dbReference type="SUPFAM" id="SSF57667">
    <property type="entry name" value="beta-beta-alpha zinc fingers"/>
    <property type="match status" value="3"/>
</dbReference>
<keyword evidence="3" id="KW-0479">Metal-binding</keyword>